<evidence type="ECO:0000256" key="1">
    <source>
        <dbReference type="SAM" id="Phobius"/>
    </source>
</evidence>
<protein>
    <submittedName>
        <fullName evidence="2">Uncharacterized protein</fullName>
    </submittedName>
</protein>
<evidence type="ECO:0000313" key="2">
    <source>
        <dbReference type="EMBL" id="MEC0243813.1"/>
    </source>
</evidence>
<feature type="transmembrane region" description="Helical" evidence="1">
    <location>
        <begin position="6"/>
        <end position="25"/>
    </location>
</feature>
<keyword evidence="3" id="KW-1185">Reference proteome</keyword>
<organism evidence="2 3">
    <name type="scientific">Paenibacillus dokdonensis</name>
    <dbReference type="NCBI Taxonomy" id="2567944"/>
    <lineage>
        <taxon>Bacteria</taxon>
        <taxon>Bacillati</taxon>
        <taxon>Bacillota</taxon>
        <taxon>Bacilli</taxon>
        <taxon>Bacillales</taxon>
        <taxon>Paenibacillaceae</taxon>
        <taxon>Paenibacillus</taxon>
    </lineage>
</organism>
<keyword evidence="1" id="KW-0812">Transmembrane</keyword>
<dbReference type="EMBL" id="JARLKZ010000028">
    <property type="protein sequence ID" value="MEC0243813.1"/>
    <property type="molecule type" value="Genomic_DNA"/>
</dbReference>
<reference evidence="2 3" key="1">
    <citation type="submission" date="2023-03" db="EMBL/GenBank/DDBJ databases">
        <title>Bacillus Genome Sequencing.</title>
        <authorList>
            <person name="Dunlap C."/>
        </authorList>
    </citation>
    <scope>NUCLEOTIDE SEQUENCE [LARGE SCALE GENOMIC DNA]</scope>
    <source>
        <strain evidence="2 3">BD-525</strain>
    </source>
</reference>
<accession>A0ABU6GVS8</accession>
<evidence type="ECO:0000313" key="3">
    <source>
        <dbReference type="Proteomes" id="UP001344632"/>
    </source>
</evidence>
<dbReference type="RefSeq" id="WP_326091519.1">
    <property type="nucleotide sequence ID" value="NZ_JARLKZ010000028.1"/>
</dbReference>
<keyword evidence="1" id="KW-1133">Transmembrane helix</keyword>
<gene>
    <name evidence="2" type="ORF">P4H66_28800</name>
</gene>
<dbReference type="Proteomes" id="UP001344632">
    <property type="component" value="Unassembled WGS sequence"/>
</dbReference>
<name>A0ABU6GVS8_9BACL</name>
<comment type="caution">
    <text evidence="2">The sequence shown here is derived from an EMBL/GenBank/DDBJ whole genome shotgun (WGS) entry which is preliminary data.</text>
</comment>
<keyword evidence="1" id="KW-0472">Membrane</keyword>
<sequence length="223" mass="25613">MKRYYYFGFGIIITMLLVSMFIANINKSTPISKEEAEKTALSQAEKDGYKDAKIWTRFNAQTHTRLIFSPEENRDIEVWQVNIDAAYNPQVKNAPAASYYISKKDGSIISVIKGLTQAGMDLEISGTEQDGEEYHFNIKNNGNIDYVIEWIEPFFDPQKQSNIQREIRKVEIKKKIPVNSELSVSGVLELPEVDKDFIIGFMIKVGKENESTLIFDDKYRNGY</sequence>
<proteinExistence type="predicted"/>